<dbReference type="eggNOG" id="KOG0682">
    <property type="taxonomic scope" value="Eukaryota"/>
</dbReference>
<dbReference type="InParanoid" id="K0KKE5"/>
<comment type="subcellular location">
    <subcellularLocation>
        <location evidence="8">Cell membrane</location>
        <topology evidence="8">Multi-pass membrane protein</topology>
    </subcellularLocation>
    <subcellularLocation>
        <location evidence="1">Membrane</location>
        <topology evidence="1">Multi-pass membrane protein</topology>
    </subcellularLocation>
</comment>
<dbReference type="InterPro" id="IPR024041">
    <property type="entry name" value="NH4_transpt_AmtB-like_dom"/>
</dbReference>
<keyword evidence="5 8" id="KW-1133">Transmembrane helix</keyword>
<organism evidence="10 11">
    <name type="scientific">Wickerhamomyces ciferrii (strain ATCC 14091 / BCRC 22168 / CBS 111 / JCM 3599 / NBRC 0793 / NRRL Y-1031 F-60-10)</name>
    <name type="common">Yeast</name>
    <name type="synonym">Pichia ciferrii</name>
    <dbReference type="NCBI Taxonomy" id="1206466"/>
    <lineage>
        <taxon>Eukaryota</taxon>
        <taxon>Fungi</taxon>
        <taxon>Dikarya</taxon>
        <taxon>Ascomycota</taxon>
        <taxon>Saccharomycotina</taxon>
        <taxon>Saccharomycetes</taxon>
        <taxon>Phaffomycetales</taxon>
        <taxon>Wickerhamomycetaceae</taxon>
        <taxon>Wickerhamomyces</taxon>
    </lineage>
</organism>
<protein>
    <recommendedName>
        <fullName evidence="8">Ammonium transporter</fullName>
    </recommendedName>
</protein>
<dbReference type="GO" id="GO:0005886">
    <property type="term" value="C:plasma membrane"/>
    <property type="evidence" value="ECO:0007669"/>
    <property type="project" value="UniProtKB-SubCell"/>
</dbReference>
<name>K0KKE5_WICCF</name>
<sequence>MSTLTKRAIENYDEQVASLVPADMAYAAVATIMILLITPGIGLFYGGMLRGKNFTTMLLQSFLNTGIITVQFFLFGFSLACSNTSSSVIIGNFTYGALQNISVGPLSEGGTVPAIITFTFNAIFAVCTVQIFTGAIAERGRLLPSLVLGFLWCTLCYCPFAYWTWSTNGWLYKLGSLDFAGGGPVHISSGTASLVYSFFLGKRKGWIDGKPPKYKPYSPILSFIGAVMIYIPWLFFNSGTLTTVTTPKTLYILTNTQLAVGFAMGTYTFMDYAINKKWSLLAASEGTIVGLVLITPTCAELAPWAVAVGSIVTAIVCRSLYDLNIWLQIDDTTHSFVIHAIGGFMGSIFNGLFASPNIAATDGVTESEGGWIFHHWKQMGYQLAGSVAIIVWTALMTYALCFIINLIPGLKMRVSEEAEEMGLDCYEMREWSDPSITSDISDVSHVEYFNGQQGASSNSNLSSNNIELGDVKRPIEQV</sequence>
<comment type="similarity">
    <text evidence="2 8">Belongs to the ammonia transporter channel (TC 1.A.11.2) family.</text>
</comment>
<evidence type="ECO:0000256" key="6">
    <source>
        <dbReference type="ARBA" id="ARBA00023136"/>
    </source>
</evidence>
<dbReference type="Proteomes" id="UP000009328">
    <property type="component" value="Unassembled WGS sequence"/>
</dbReference>
<dbReference type="InterPro" id="IPR018047">
    <property type="entry name" value="Ammonium_transpt_CS"/>
</dbReference>
<evidence type="ECO:0000256" key="4">
    <source>
        <dbReference type="ARBA" id="ARBA00022692"/>
    </source>
</evidence>
<reference evidence="10 11" key="1">
    <citation type="journal article" date="2012" name="Eukaryot. Cell">
        <title>Draft genome sequence of Wickerhamomyces ciferrii NRRL Y-1031 F-60-10.</title>
        <authorList>
            <person name="Schneider J."/>
            <person name="Andrea H."/>
            <person name="Blom J."/>
            <person name="Jaenicke S."/>
            <person name="Ruckert C."/>
            <person name="Schorsch C."/>
            <person name="Szczepanowski R."/>
            <person name="Farwick M."/>
            <person name="Goesmann A."/>
            <person name="Puhler A."/>
            <person name="Schaffer S."/>
            <person name="Tauch A."/>
            <person name="Kohler T."/>
            <person name="Brinkrolf K."/>
        </authorList>
    </citation>
    <scope>NUCLEOTIDE SEQUENCE [LARGE SCALE GENOMIC DNA]</scope>
    <source>
        <strain evidence="11">ATCC 14091 / BCRC 22168 / CBS 111 / JCM 3599 / NBRC 0793 / NRRL Y-1031 F-60-10</strain>
    </source>
</reference>
<dbReference type="Gene3D" id="1.10.3430.10">
    <property type="entry name" value="Ammonium transporter AmtB like domains"/>
    <property type="match status" value="1"/>
</dbReference>
<feature type="transmembrane region" description="Helical" evidence="8">
    <location>
        <begin position="383"/>
        <end position="407"/>
    </location>
</feature>
<dbReference type="NCBIfam" id="TIGR00836">
    <property type="entry name" value="amt"/>
    <property type="match status" value="1"/>
</dbReference>
<proteinExistence type="inferred from homology"/>
<evidence type="ECO:0000259" key="9">
    <source>
        <dbReference type="Pfam" id="PF00909"/>
    </source>
</evidence>
<feature type="transmembrane region" description="Helical" evidence="8">
    <location>
        <begin position="57"/>
        <end position="77"/>
    </location>
</feature>
<evidence type="ECO:0000256" key="3">
    <source>
        <dbReference type="ARBA" id="ARBA00022448"/>
    </source>
</evidence>
<accession>K0KKE5</accession>
<feature type="transmembrane region" description="Helical" evidence="8">
    <location>
        <begin position="24"/>
        <end position="45"/>
    </location>
</feature>
<feature type="transmembrane region" description="Helical" evidence="8">
    <location>
        <begin position="278"/>
        <end position="295"/>
    </location>
</feature>
<evidence type="ECO:0000313" key="11">
    <source>
        <dbReference type="Proteomes" id="UP000009328"/>
    </source>
</evidence>
<dbReference type="Pfam" id="PF00909">
    <property type="entry name" value="Ammonium_transp"/>
    <property type="match status" value="1"/>
</dbReference>
<dbReference type="AlphaFoldDB" id="K0KKE5"/>
<evidence type="ECO:0000256" key="7">
    <source>
        <dbReference type="ARBA" id="ARBA00023177"/>
    </source>
</evidence>
<feature type="domain" description="Ammonium transporter AmtB-like" evidence="9">
    <location>
        <begin position="28"/>
        <end position="429"/>
    </location>
</feature>
<dbReference type="GO" id="GO:0008519">
    <property type="term" value="F:ammonium channel activity"/>
    <property type="evidence" value="ECO:0007669"/>
    <property type="project" value="InterPro"/>
</dbReference>
<dbReference type="STRING" id="1206466.K0KKE5"/>
<dbReference type="PROSITE" id="PS01219">
    <property type="entry name" value="AMMONIUM_TRANSP"/>
    <property type="match status" value="1"/>
</dbReference>
<dbReference type="EMBL" id="CAIF01000207">
    <property type="protein sequence ID" value="CCH45690.1"/>
    <property type="molecule type" value="Genomic_DNA"/>
</dbReference>
<dbReference type="HOGENOM" id="CLU_000445_33_0_1"/>
<evidence type="ECO:0000256" key="8">
    <source>
        <dbReference type="RuleBase" id="RU362002"/>
    </source>
</evidence>
<dbReference type="PANTHER" id="PTHR43029">
    <property type="entry name" value="AMMONIUM TRANSPORTER MEP2"/>
    <property type="match status" value="1"/>
</dbReference>
<gene>
    <name evidence="10" type="ORF">BN7_5275</name>
</gene>
<keyword evidence="6 8" id="KW-0472">Membrane</keyword>
<dbReference type="InterPro" id="IPR001905">
    <property type="entry name" value="Ammonium_transpt"/>
</dbReference>
<feature type="transmembrane region" description="Helical" evidence="8">
    <location>
        <begin position="142"/>
        <end position="163"/>
    </location>
</feature>
<dbReference type="InterPro" id="IPR029020">
    <property type="entry name" value="Ammonium/urea_transptr"/>
</dbReference>
<keyword evidence="11" id="KW-1185">Reference proteome</keyword>
<evidence type="ECO:0000256" key="2">
    <source>
        <dbReference type="ARBA" id="ARBA00005887"/>
    </source>
</evidence>
<keyword evidence="7 8" id="KW-0924">Ammonia transport</keyword>
<dbReference type="PANTHER" id="PTHR43029:SF3">
    <property type="entry name" value="AMMONIUM TRANSPORTER 3"/>
    <property type="match status" value="1"/>
</dbReference>
<evidence type="ECO:0000313" key="10">
    <source>
        <dbReference type="EMBL" id="CCH45690.1"/>
    </source>
</evidence>
<feature type="transmembrane region" description="Helical" evidence="8">
    <location>
        <begin position="183"/>
        <end position="200"/>
    </location>
</feature>
<keyword evidence="3 8" id="KW-0813">Transport</keyword>
<evidence type="ECO:0000256" key="1">
    <source>
        <dbReference type="ARBA" id="ARBA00004141"/>
    </source>
</evidence>
<feature type="transmembrane region" description="Helical" evidence="8">
    <location>
        <begin position="220"/>
        <end position="238"/>
    </location>
</feature>
<feature type="transmembrane region" description="Helical" evidence="8">
    <location>
        <begin position="301"/>
        <end position="321"/>
    </location>
</feature>
<feature type="transmembrane region" description="Helical" evidence="8">
    <location>
        <begin position="333"/>
        <end position="353"/>
    </location>
</feature>
<feature type="transmembrane region" description="Helical" evidence="8">
    <location>
        <begin position="114"/>
        <end position="135"/>
    </location>
</feature>
<evidence type="ECO:0000256" key="5">
    <source>
        <dbReference type="ARBA" id="ARBA00022989"/>
    </source>
</evidence>
<feature type="transmembrane region" description="Helical" evidence="8">
    <location>
        <begin position="250"/>
        <end position="269"/>
    </location>
</feature>
<dbReference type="SUPFAM" id="SSF111352">
    <property type="entry name" value="Ammonium transporter"/>
    <property type="match status" value="1"/>
</dbReference>
<keyword evidence="4 8" id="KW-0812">Transmembrane</keyword>
<comment type="caution">
    <text evidence="10">The sequence shown here is derived from an EMBL/GenBank/DDBJ whole genome shotgun (WGS) entry which is preliminary data.</text>
</comment>